<feature type="transmembrane region" description="Helical" evidence="9">
    <location>
        <begin position="115"/>
        <end position="142"/>
    </location>
</feature>
<dbReference type="Proteomes" id="UP000177950">
    <property type="component" value="Unassembled WGS sequence"/>
</dbReference>
<evidence type="ECO:0000256" key="2">
    <source>
        <dbReference type="ARBA" id="ARBA00022448"/>
    </source>
</evidence>
<keyword evidence="4 9" id="KW-0812">Transmembrane</keyword>
<comment type="subcellular location">
    <subcellularLocation>
        <location evidence="1">Cell membrane</location>
        <topology evidence="1">Multi-pass membrane protein</topology>
    </subcellularLocation>
    <subcellularLocation>
        <location evidence="8">Membrane</location>
        <topology evidence="8">Multi-pass membrane protein</topology>
    </subcellularLocation>
</comment>
<accession>A0A1F6UG01</accession>
<dbReference type="Pfam" id="PF01618">
    <property type="entry name" value="MotA_ExbB"/>
    <property type="match status" value="1"/>
</dbReference>
<dbReference type="EMBL" id="MFSV01000194">
    <property type="protein sequence ID" value="OGI56241.1"/>
    <property type="molecule type" value="Genomic_DNA"/>
</dbReference>
<dbReference type="PANTHER" id="PTHR30625:SF15">
    <property type="entry name" value="BIOPOLYMER TRANSPORT PROTEIN EXBB"/>
    <property type="match status" value="1"/>
</dbReference>
<evidence type="ECO:0000256" key="9">
    <source>
        <dbReference type="SAM" id="Phobius"/>
    </source>
</evidence>
<evidence type="ECO:0000313" key="11">
    <source>
        <dbReference type="EMBL" id="OGI56241.1"/>
    </source>
</evidence>
<keyword evidence="3" id="KW-1003">Cell membrane</keyword>
<evidence type="ECO:0000256" key="7">
    <source>
        <dbReference type="ARBA" id="ARBA00023136"/>
    </source>
</evidence>
<keyword evidence="11" id="KW-0282">Flagellum</keyword>
<dbReference type="InterPro" id="IPR002898">
    <property type="entry name" value="MotA_ExbB_proton_chnl"/>
</dbReference>
<sequence length="216" mass="23369">MGVYSSVVRFFLEGGFFMYPIMAVLAVGTAVAIERYIYLSIARATNRRLWDDVVPALRSGKYQQAMTITAGSKSAIATILSYGLARIKSARRREDIEMAMEEGLMEMIPRLEKRTAYLATFANIATLLGLLGTIIGLIQAFTAVAEAGPAEKAALLSSSISVAMNTTAFGLIVAIPLLLIYAVLQSKTTQLVDSLEMASVKFLNMVTERAKPESGV</sequence>
<evidence type="ECO:0000256" key="4">
    <source>
        <dbReference type="ARBA" id="ARBA00022692"/>
    </source>
</evidence>
<feature type="transmembrane region" description="Helical" evidence="9">
    <location>
        <begin position="16"/>
        <end position="38"/>
    </location>
</feature>
<proteinExistence type="inferred from homology"/>
<keyword evidence="7 9" id="KW-0472">Membrane</keyword>
<keyword evidence="5 8" id="KW-0653">Protein transport</keyword>
<feature type="domain" description="MotA/TolQ/ExbB proton channel" evidence="10">
    <location>
        <begin position="73"/>
        <end position="197"/>
    </location>
</feature>
<comment type="similarity">
    <text evidence="8">Belongs to the exbB/tolQ family.</text>
</comment>
<evidence type="ECO:0000256" key="8">
    <source>
        <dbReference type="RuleBase" id="RU004057"/>
    </source>
</evidence>
<feature type="transmembrane region" description="Helical" evidence="9">
    <location>
        <begin position="162"/>
        <end position="184"/>
    </location>
</feature>
<keyword evidence="11" id="KW-0966">Cell projection</keyword>
<dbReference type="InterPro" id="IPR050790">
    <property type="entry name" value="ExbB/TolQ_transport"/>
</dbReference>
<dbReference type="AlphaFoldDB" id="A0A1F6UG01"/>
<keyword evidence="6 9" id="KW-1133">Transmembrane helix</keyword>
<keyword evidence="2 8" id="KW-0813">Transport</keyword>
<dbReference type="GO" id="GO:0005886">
    <property type="term" value="C:plasma membrane"/>
    <property type="evidence" value="ECO:0007669"/>
    <property type="project" value="UniProtKB-SubCell"/>
</dbReference>
<dbReference type="PANTHER" id="PTHR30625">
    <property type="entry name" value="PROTEIN TOLQ"/>
    <property type="match status" value="1"/>
</dbReference>
<comment type="caution">
    <text evidence="11">The sequence shown here is derived from an EMBL/GenBank/DDBJ whole genome shotgun (WGS) entry which is preliminary data.</text>
</comment>
<evidence type="ECO:0000256" key="6">
    <source>
        <dbReference type="ARBA" id="ARBA00022989"/>
    </source>
</evidence>
<evidence type="ECO:0000256" key="5">
    <source>
        <dbReference type="ARBA" id="ARBA00022927"/>
    </source>
</evidence>
<gene>
    <name evidence="11" type="ORF">A2V58_04310</name>
</gene>
<protein>
    <submittedName>
        <fullName evidence="11">Flagellar motor protein MotA</fullName>
    </submittedName>
</protein>
<evidence type="ECO:0000256" key="1">
    <source>
        <dbReference type="ARBA" id="ARBA00004651"/>
    </source>
</evidence>
<dbReference type="GO" id="GO:0017038">
    <property type="term" value="P:protein import"/>
    <property type="evidence" value="ECO:0007669"/>
    <property type="project" value="TreeGrafter"/>
</dbReference>
<name>A0A1F6UG01_9PROT</name>
<evidence type="ECO:0000256" key="3">
    <source>
        <dbReference type="ARBA" id="ARBA00022475"/>
    </source>
</evidence>
<organism evidence="11 12">
    <name type="scientific">Candidatus Muproteobacteria bacterium RBG_19FT_COMBO_61_10</name>
    <dbReference type="NCBI Taxonomy" id="1817761"/>
    <lineage>
        <taxon>Bacteria</taxon>
        <taxon>Pseudomonadati</taxon>
        <taxon>Pseudomonadota</taxon>
        <taxon>Candidatus Muproteobacteria</taxon>
    </lineage>
</organism>
<evidence type="ECO:0000313" key="12">
    <source>
        <dbReference type="Proteomes" id="UP000177950"/>
    </source>
</evidence>
<evidence type="ECO:0000259" key="10">
    <source>
        <dbReference type="Pfam" id="PF01618"/>
    </source>
</evidence>
<reference evidence="11 12" key="1">
    <citation type="journal article" date="2016" name="Nat. Commun.">
        <title>Thousands of microbial genomes shed light on interconnected biogeochemical processes in an aquifer system.</title>
        <authorList>
            <person name="Anantharaman K."/>
            <person name="Brown C.T."/>
            <person name="Hug L.A."/>
            <person name="Sharon I."/>
            <person name="Castelle C.J."/>
            <person name="Probst A.J."/>
            <person name="Thomas B.C."/>
            <person name="Singh A."/>
            <person name="Wilkins M.J."/>
            <person name="Karaoz U."/>
            <person name="Brodie E.L."/>
            <person name="Williams K.H."/>
            <person name="Hubbard S.S."/>
            <person name="Banfield J.F."/>
        </authorList>
    </citation>
    <scope>NUCLEOTIDE SEQUENCE [LARGE SCALE GENOMIC DNA]</scope>
</reference>
<keyword evidence="11" id="KW-0969">Cilium</keyword>